<comment type="catalytic activity">
    <reaction evidence="1">
        <text>3-methyl-2-oxobutanoate + acetyl-CoA + H2O = (2S)-2-isopropylmalate + CoA + H(+)</text>
        <dbReference type="Rhea" id="RHEA:21524"/>
        <dbReference type="ChEBI" id="CHEBI:1178"/>
        <dbReference type="ChEBI" id="CHEBI:11851"/>
        <dbReference type="ChEBI" id="CHEBI:15377"/>
        <dbReference type="ChEBI" id="CHEBI:15378"/>
        <dbReference type="ChEBI" id="CHEBI:57287"/>
        <dbReference type="ChEBI" id="CHEBI:57288"/>
        <dbReference type="EC" id="2.3.3.13"/>
    </reaction>
</comment>
<dbReference type="Gene3D" id="1.10.238.260">
    <property type="match status" value="1"/>
</dbReference>
<dbReference type="Proteomes" id="UP000275267">
    <property type="component" value="Unassembled WGS sequence"/>
</dbReference>
<dbReference type="InterPro" id="IPR002034">
    <property type="entry name" value="AIPM/Hcit_synth_CS"/>
</dbReference>
<dbReference type="EC" id="2.3.3.13" evidence="6"/>
<dbReference type="PROSITE" id="PS00815">
    <property type="entry name" value="AIPM_HOMOCIT_SYNTH_1"/>
    <property type="match status" value="1"/>
</dbReference>
<dbReference type="InterPro" id="IPR018119">
    <property type="entry name" value="Strictosidine_synth_cons-reg"/>
</dbReference>
<dbReference type="SUPFAM" id="SSF110921">
    <property type="entry name" value="2-isopropylmalate synthase LeuA, allosteric (dimerisation) domain"/>
    <property type="match status" value="1"/>
</dbReference>
<name>A0A3L6SWM4_PANMI</name>
<comment type="similarity">
    <text evidence="5">Belongs to the alpha-IPM synthase/homocitrate synthase family. LeuA type 1 subfamily.</text>
</comment>
<dbReference type="InterPro" id="IPR036230">
    <property type="entry name" value="LeuA_allosteric_dom_sf"/>
</dbReference>
<evidence type="ECO:0000256" key="11">
    <source>
        <dbReference type="ARBA" id="ARBA00022723"/>
    </source>
</evidence>
<protein>
    <recommendedName>
        <fullName evidence="6">2-isopropylmalate synthase</fullName>
        <ecNumber evidence="6">2.3.3.13</ecNumber>
    </recommendedName>
</protein>
<dbReference type="InterPro" id="IPR050073">
    <property type="entry name" value="2-IPM_HCS-like"/>
</dbReference>
<evidence type="ECO:0000256" key="2">
    <source>
        <dbReference type="ARBA" id="ARBA00004116"/>
    </source>
</evidence>
<dbReference type="GO" id="GO:0005773">
    <property type="term" value="C:vacuole"/>
    <property type="evidence" value="ECO:0007669"/>
    <property type="project" value="UniProtKB-SubCell"/>
</dbReference>
<evidence type="ECO:0000256" key="8">
    <source>
        <dbReference type="ARBA" id="ARBA00022554"/>
    </source>
</evidence>
<dbReference type="GO" id="GO:0009098">
    <property type="term" value="P:L-leucine biosynthetic process"/>
    <property type="evidence" value="ECO:0007669"/>
    <property type="project" value="UniProtKB-UniPathway"/>
</dbReference>
<keyword evidence="11" id="KW-0479">Metal-binding</keyword>
<evidence type="ECO:0000313" key="17">
    <source>
        <dbReference type="EMBL" id="RLN28810.1"/>
    </source>
</evidence>
<dbReference type="PROSITE" id="PS50991">
    <property type="entry name" value="PYR_CT"/>
    <property type="match status" value="1"/>
</dbReference>
<evidence type="ECO:0000256" key="5">
    <source>
        <dbReference type="ARBA" id="ARBA00009396"/>
    </source>
</evidence>
<feature type="signal peptide" evidence="15">
    <location>
        <begin position="1"/>
        <end position="19"/>
    </location>
</feature>
<comment type="subcellular location">
    <subcellularLocation>
        <location evidence="2">Vacuole</location>
    </subcellularLocation>
</comment>
<dbReference type="InterPro" id="IPR011042">
    <property type="entry name" value="6-blade_b-propeller_TolB-like"/>
</dbReference>
<keyword evidence="14" id="KW-0100">Branched-chain amino acid biosynthesis</keyword>
<comment type="pathway">
    <text evidence="3">Amino-acid biosynthesis; L-leucine biosynthesis; L-leucine from 3-methyl-2-oxobutanoate: step 1/4.</text>
</comment>
<evidence type="ECO:0000313" key="18">
    <source>
        <dbReference type="Proteomes" id="UP000275267"/>
    </source>
</evidence>
<feature type="domain" description="Pyruvate carboxyltransferase" evidence="16">
    <location>
        <begin position="393"/>
        <end position="666"/>
    </location>
</feature>
<comment type="caution">
    <text evidence="17">The sequence shown here is derived from an EMBL/GenBank/DDBJ whole genome shotgun (WGS) entry which is preliminary data.</text>
</comment>
<dbReference type="Pfam" id="PF22617">
    <property type="entry name" value="HCS_D2"/>
    <property type="match status" value="1"/>
</dbReference>
<dbReference type="Gene3D" id="3.20.20.70">
    <property type="entry name" value="Aldolase class I"/>
    <property type="match status" value="1"/>
</dbReference>
<keyword evidence="10" id="KW-0808">Transferase</keyword>
<dbReference type="OrthoDB" id="2015253at2759"/>
<dbReference type="SMART" id="SM00917">
    <property type="entry name" value="LeuA_dimer"/>
    <property type="match status" value="1"/>
</dbReference>
<dbReference type="InterPro" id="IPR005671">
    <property type="entry name" value="LeuA_bact_synth"/>
</dbReference>
<sequence>MRTEVVLLAVLVAAAGLLSLDSRSDVRLLEIGDGDLELVPLDGAAGPESIIFGGGGEGPFTGVSDGRVLRWRAAERRWEEHSCSAPEMLDSCRGSQDPGREHECGRPLGLKFNSETGELYVADAYHGLRVVGPEDNVSRPLLPPEWQGSRSFSFANGVEIDYETGAIYFTETSTRFRRREFLNIVISGDNTGRLLKYDPKSSKVEVLVDGLSFANGLAMSRDGTYLLLAETTTGKILRYWIKTPKASTLEEVVQLSWFPDNIRMSPRGGFWVGLHAKRGKIAEWSISYPWLRRLILKLPMRHVQRASWLLNRLGRQVIALRLSEEGKTIEAVSVHGAIQKVFKSVCVAIRIKANIPNNNWHYKIYTVYPSMKGEQPRRRPEYVPNRIDDPNYVRIFDTTLRDGEQSPGATMTSAEKLVVARQLARLGVDIIEAGFPASSPDDLDAVRSIAIEVGNTPVGEDGHVPVICGLSRCNKKDIDAAWEAVRHARRPRIHTFIATSEIHMQHKLRKTPEQVVAIAREMVAYARSLGCPDVEFSPEDAGRSNREFLYHILEEVIKAGATTLNIPDTVGYNFPHEFGHLIADIKANTPGIENAIISTHCQNDLGLATANTLEGALAGARQLEVTINGIGERAGNASLEEVVMAIKCRKELIDGLYTGINSQHITLTSKMVQEHSGLHVQPHKAIVGANAFAHESGIHQGCSVTLQDGMLKYKGTYEIISPDDIGLTRANEFGIVLGKLSGRHAVRSKLVELGYEISDKEFEDFFKRYKEVAEKKKRVTDEDIEALLSDEIFQPKVIWSLADVQATCGTLGLSTATVKLIGPDGEEKIACSVGTGPVDAAYKAVDQIIQIPTVLREYGMTSVTEGIDAIATTRVVVTGDVSNNSKHALTGHSFNRSFSGSGASMDVVVSSVRAYLSALNKMCSFAGAVKASSEV</sequence>
<proteinExistence type="inferred from homology"/>
<dbReference type="PANTHER" id="PTHR10277:SF9">
    <property type="entry name" value="2-ISOPROPYLMALATE SYNTHASE 1, CHLOROPLASTIC-RELATED"/>
    <property type="match status" value="1"/>
</dbReference>
<dbReference type="FunFam" id="1.10.238.260:FF:000003">
    <property type="entry name" value="2-isopropylmalate synthase 1 chloroplastic"/>
    <property type="match status" value="1"/>
</dbReference>
<evidence type="ECO:0000256" key="13">
    <source>
        <dbReference type="ARBA" id="ARBA00023180"/>
    </source>
</evidence>
<dbReference type="InterPro" id="IPR054691">
    <property type="entry name" value="LeuA/HCS_post-cat"/>
</dbReference>
<dbReference type="InterPro" id="IPR000891">
    <property type="entry name" value="PYR_CT"/>
</dbReference>
<gene>
    <name evidence="17" type="ORF">C2845_PM05G05930</name>
</gene>
<dbReference type="UniPathway" id="UPA00048">
    <property type="reaction ID" value="UER00070"/>
</dbReference>
<dbReference type="FunFam" id="3.30.160.270:FF:000004">
    <property type="entry name" value="2-isopropylmalate synthase B"/>
    <property type="match status" value="1"/>
</dbReference>
<evidence type="ECO:0000259" key="16">
    <source>
        <dbReference type="PROSITE" id="PS50991"/>
    </source>
</evidence>
<evidence type="ECO:0000256" key="1">
    <source>
        <dbReference type="ARBA" id="ARBA00000064"/>
    </source>
</evidence>
<dbReference type="STRING" id="4540.A0A3L6SWM4"/>
<evidence type="ECO:0000256" key="6">
    <source>
        <dbReference type="ARBA" id="ARBA00012973"/>
    </source>
</evidence>
<dbReference type="Pfam" id="PF08502">
    <property type="entry name" value="LeuA_dimer"/>
    <property type="match status" value="1"/>
</dbReference>
<keyword evidence="12 15" id="KW-0732">Signal</keyword>
<evidence type="ECO:0000256" key="12">
    <source>
        <dbReference type="ARBA" id="ARBA00022729"/>
    </source>
</evidence>
<evidence type="ECO:0000256" key="14">
    <source>
        <dbReference type="ARBA" id="ARBA00023304"/>
    </source>
</evidence>
<evidence type="ECO:0000256" key="4">
    <source>
        <dbReference type="ARBA" id="ARBA00009191"/>
    </source>
</evidence>
<dbReference type="NCBIfam" id="NF002086">
    <property type="entry name" value="PRK00915.1-3"/>
    <property type="match status" value="1"/>
</dbReference>
<accession>A0A3L6SWM4</accession>
<keyword evidence="8" id="KW-0926">Vacuole</keyword>
<dbReference type="InterPro" id="IPR013785">
    <property type="entry name" value="Aldolase_TIM"/>
</dbReference>
<dbReference type="GO" id="GO:0003852">
    <property type="term" value="F:2-isopropylmalate synthase activity"/>
    <property type="evidence" value="ECO:0007669"/>
    <property type="project" value="UniProtKB-EC"/>
</dbReference>
<dbReference type="FunFam" id="2.120.10.30:FF:000032">
    <property type="entry name" value="Protein STRICTOSIDINE SYNTHASE-LIKE 13"/>
    <property type="match status" value="1"/>
</dbReference>
<dbReference type="SUPFAM" id="SSF51569">
    <property type="entry name" value="Aldolase"/>
    <property type="match status" value="1"/>
</dbReference>
<evidence type="ECO:0000256" key="9">
    <source>
        <dbReference type="ARBA" id="ARBA00022605"/>
    </source>
</evidence>
<dbReference type="Pfam" id="PF20067">
    <property type="entry name" value="SSL_N"/>
    <property type="match status" value="1"/>
</dbReference>
<dbReference type="SUPFAM" id="SSF63829">
    <property type="entry name" value="Calcium-dependent phosphotriesterase"/>
    <property type="match status" value="1"/>
</dbReference>
<dbReference type="Pfam" id="PF00682">
    <property type="entry name" value="HMGL-like"/>
    <property type="match status" value="1"/>
</dbReference>
<dbReference type="PANTHER" id="PTHR10277">
    <property type="entry name" value="HOMOCITRATE SYNTHASE-RELATED"/>
    <property type="match status" value="1"/>
</dbReference>
<keyword evidence="13" id="KW-0325">Glycoprotein</keyword>
<reference evidence="18" key="1">
    <citation type="journal article" date="2019" name="Nat. Commun.">
        <title>The genome of broomcorn millet.</title>
        <authorList>
            <person name="Zou C."/>
            <person name="Miki D."/>
            <person name="Li D."/>
            <person name="Tang Q."/>
            <person name="Xiao L."/>
            <person name="Rajput S."/>
            <person name="Deng P."/>
            <person name="Jia W."/>
            <person name="Huang R."/>
            <person name="Zhang M."/>
            <person name="Sun Y."/>
            <person name="Hu J."/>
            <person name="Fu X."/>
            <person name="Schnable P.S."/>
            <person name="Li F."/>
            <person name="Zhang H."/>
            <person name="Feng B."/>
            <person name="Zhu X."/>
            <person name="Liu R."/>
            <person name="Schnable J.C."/>
            <person name="Zhu J.-K."/>
            <person name="Zhang H."/>
        </authorList>
    </citation>
    <scope>NUCLEOTIDE SEQUENCE [LARGE SCALE GENOMIC DNA]</scope>
</reference>
<dbReference type="GO" id="GO:0009507">
    <property type="term" value="C:chloroplast"/>
    <property type="evidence" value="ECO:0007669"/>
    <property type="project" value="TreeGrafter"/>
</dbReference>
<keyword evidence="9" id="KW-0028">Amino-acid biosynthesis</keyword>
<evidence type="ECO:0000256" key="10">
    <source>
        <dbReference type="ARBA" id="ARBA00022679"/>
    </source>
</evidence>
<evidence type="ECO:0000256" key="7">
    <source>
        <dbReference type="ARBA" id="ARBA00022430"/>
    </source>
</evidence>
<dbReference type="FunFam" id="3.20.20.70:FF:000010">
    <property type="entry name" value="2-isopropylmalate synthase"/>
    <property type="match status" value="1"/>
</dbReference>
<dbReference type="InterPro" id="IPR013709">
    <property type="entry name" value="2-isopropylmalate_synth_dimer"/>
</dbReference>
<dbReference type="Gene3D" id="3.30.160.270">
    <property type="match status" value="1"/>
</dbReference>
<dbReference type="Pfam" id="PF03088">
    <property type="entry name" value="Str_synth"/>
    <property type="match status" value="1"/>
</dbReference>
<keyword evidence="7" id="KW-0432">Leucine biosynthesis</keyword>
<keyword evidence="18" id="KW-1185">Reference proteome</keyword>
<feature type="chain" id="PRO_5018264516" description="2-isopropylmalate synthase" evidence="15">
    <location>
        <begin position="20"/>
        <end position="935"/>
    </location>
</feature>
<dbReference type="CDD" id="cd07940">
    <property type="entry name" value="DRE_TIM_IPMS"/>
    <property type="match status" value="1"/>
</dbReference>
<dbReference type="Gene3D" id="2.120.10.30">
    <property type="entry name" value="TolB, C-terminal domain"/>
    <property type="match status" value="1"/>
</dbReference>
<dbReference type="EMBL" id="PQIB02000003">
    <property type="protein sequence ID" value="RLN28810.1"/>
    <property type="molecule type" value="Genomic_DNA"/>
</dbReference>
<evidence type="ECO:0000256" key="15">
    <source>
        <dbReference type="SAM" id="SignalP"/>
    </source>
</evidence>
<comment type="similarity">
    <text evidence="4">Belongs to the strictosidine synthase family.</text>
</comment>
<evidence type="ECO:0000256" key="3">
    <source>
        <dbReference type="ARBA" id="ARBA00004689"/>
    </source>
</evidence>
<dbReference type="NCBIfam" id="TIGR00973">
    <property type="entry name" value="leuA_bact"/>
    <property type="match status" value="1"/>
</dbReference>
<organism evidence="17 18">
    <name type="scientific">Panicum miliaceum</name>
    <name type="common">Proso millet</name>
    <name type="synonym">Broomcorn millet</name>
    <dbReference type="NCBI Taxonomy" id="4540"/>
    <lineage>
        <taxon>Eukaryota</taxon>
        <taxon>Viridiplantae</taxon>
        <taxon>Streptophyta</taxon>
        <taxon>Embryophyta</taxon>
        <taxon>Tracheophyta</taxon>
        <taxon>Spermatophyta</taxon>
        <taxon>Magnoliopsida</taxon>
        <taxon>Liliopsida</taxon>
        <taxon>Poales</taxon>
        <taxon>Poaceae</taxon>
        <taxon>PACMAD clade</taxon>
        <taxon>Panicoideae</taxon>
        <taxon>Panicodae</taxon>
        <taxon>Paniceae</taxon>
        <taxon>Panicinae</taxon>
        <taxon>Panicum</taxon>
        <taxon>Panicum sect. Panicum</taxon>
    </lineage>
</organism>
<dbReference type="AlphaFoldDB" id="A0A3L6SWM4"/>
<dbReference type="GO" id="GO:0046872">
    <property type="term" value="F:metal ion binding"/>
    <property type="evidence" value="ECO:0007669"/>
    <property type="project" value="UniProtKB-KW"/>
</dbReference>